<sequence>MELENRSVDRIRSNQRRDISIGGIVGARRLVARQAVRPLHDRGTAAAWLSEATARSARHPAHTLRGDRTGIRAANRGAYHGLCGTLHATSIGRSRWALLGCLGIPSWVCLDSPRQPCVTCAAPAAAHGPAFHAPLRAPHAKLDDARCREHVRCPCGATAARWKSCPGSRNAKLDDARCREHVRCPCGATAARWKSCPGSRIILNFRV</sequence>
<gene>
    <name evidence="1" type="ORF">F511_12826</name>
</gene>
<evidence type="ECO:0000313" key="2">
    <source>
        <dbReference type="Proteomes" id="UP000250235"/>
    </source>
</evidence>
<dbReference type="EMBL" id="KQ993017">
    <property type="protein sequence ID" value="KZV49520.1"/>
    <property type="molecule type" value="Genomic_DNA"/>
</dbReference>
<name>A0A2Z7CR17_9LAMI</name>
<reference evidence="1 2" key="1">
    <citation type="journal article" date="2015" name="Proc. Natl. Acad. Sci. U.S.A.">
        <title>The resurrection genome of Boea hygrometrica: A blueprint for survival of dehydration.</title>
        <authorList>
            <person name="Xiao L."/>
            <person name="Yang G."/>
            <person name="Zhang L."/>
            <person name="Yang X."/>
            <person name="Zhao S."/>
            <person name="Ji Z."/>
            <person name="Zhou Q."/>
            <person name="Hu M."/>
            <person name="Wang Y."/>
            <person name="Chen M."/>
            <person name="Xu Y."/>
            <person name="Jin H."/>
            <person name="Xiao X."/>
            <person name="Hu G."/>
            <person name="Bao F."/>
            <person name="Hu Y."/>
            <person name="Wan P."/>
            <person name="Li L."/>
            <person name="Deng X."/>
            <person name="Kuang T."/>
            <person name="Xiang C."/>
            <person name="Zhu J.K."/>
            <person name="Oliver M.J."/>
            <person name="He Y."/>
        </authorList>
    </citation>
    <scope>NUCLEOTIDE SEQUENCE [LARGE SCALE GENOMIC DNA]</scope>
    <source>
        <strain evidence="2">cv. XS01</strain>
    </source>
</reference>
<dbReference type="Proteomes" id="UP000250235">
    <property type="component" value="Unassembled WGS sequence"/>
</dbReference>
<protein>
    <submittedName>
        <fullName evidence="1">Transcription-associated protein 1</fullName>
    </submittedName>
</protein>
<accession>A0A2Z7CR17</accession>
<dbReference type="AlphaFoldDB" id="A0A2Z7CR17"/>
<organism evidence="1 2">
    <name type="scientific">Dorcoceras hygrometricum</name>
    <dbReference type="NCBI Taxonomy" id="472368"/>
    <lineage>
        <taxon>Eukaryota</taxon>
        <taxon>Viridiplantae</taxon>
        <taxon>Streptophyta</taxon>
        <taxon>Embryophyta</taxon>
        <taxon>Tracheophyta</taxon>
        <taxon>Spermatophyta</taxon>
        <taxon>Magnoliopsida</taxon>
        <taxon>eudicotyledons</taxon>
        <taxon>Gunneridae</taxon>
        <taxon>Pentapetalae</taxon>
        <taxon>asterids</taxon>
        <taxon>lamiids</taxon>
        <taxon>Lamiales</taxon>
        <taxon>Gesneriaceae</taxon>
        <taxon>Didymocarpoideae</taxon>
        <taxon>Trichosporeae</taxon>
        <taxon>Loxocarpinae</taxon>
        <taxon>Dorcoceras</taxon>
    </lineage>
</organism>
<evidence type="ECO:0000313" key="1">
    <source>
        <dbReference type="EMBL" id="KZV49520.1"/>
    </source>
</evidence>
<keyword evidence="2" id="KW-1185">Reference proteome</keyword>
<proteinExistence type="predicted"/>